<protein>
    <recommendedName>
        <fullName evidence="2">SWIM-type domain-containing protein</fullName>
    </recommendedName>
</protein>
<feature type="non-terminal residue" evidence="3">
    <location>
        <position position="115"/>
    </location>
</feature>
<keyword evidence="1" id="KW-0863">Zinc-finger</keyword>
<evidence type="ECO:0000313" key="3">
    <source>
        <dbReference type="EMBL" id="NEA24335.1"/>
    </source>
</evidence>
<dbReference type="RefSeq" id="WP_203596611.1">
    <property type="nucleotide sequence ID" value="NZ_JAAGLI010000447.1"/>
</dbReference>
<dbReference type="PROSITE" id="PS50966">
    <property type="entry name" value="ZF_SWIM"/>
    <property type="match status" value="1"/>
</dbReference>
<organism evidence="3 4">
    <name type="scientific">Actinomadura bangladeshensis</name>
    <dbReference type="NCBI Taxonomy" id="453573"/>
    <lineage>
        <taxon>Bacteria</taxon>
        <taxon>Bacillati</taxon>
        <taxon>Actinomycetota</taxon>
        <taxon>Actinomycetes</taxon>
        <taxon>Streptosporangiales</taxon>
        <taxon>Thermomonosporaceae</taxon>
        <taxon>Actinomadura</taxon>
    </lineage>
</organism>
<feature type="domain" description="SWIM-type" evidence="2">
    <location>
        <begin position="58"/>
        <end position="92"/>
    </location>
</feature>
<reference evidence="3 4" key="1">
    <citation type="submission" date="2020-01" db="EMBL/GenBank/DDBJ databases">
        <title>Insect and environment-associated Actinomycetes.</title>
        <authorList>
            <person name="Currrie C."/>
            <person name="Chevrette M."/>
            <person name="Carlson C."/>
            <person name="Stubbendieck R."/>
            <person name="Wendt-Pienkowski E."/>
        </authorList>
    </citation>
    <scope>NUCLEOTIDE SEQUENCE [LARGE SCALE GENOMIC DNA]</scope>
    <source>
        <strain evidence="3 4">SID10258</strain>
    </source>
</reference>
<dbReference type="GO" id="GO:0008270">
    <property type="term" value="F:zinc ion binding"/>
    <property type="evidence" value="ECO:0007669"/>
    <property type="project" value="UniProtKB-KW"/>
</dbReference>
<accession>A0A6L9QGD1</accession>
<keyword evidence="1" id="KW-0479">Metal-binding</keyword>
<comment type="caution">
    <text evidence="3">The sequence shown here is derived from an EMBL/GenBank/DDBJ whole genome shotgun (WGS) entry which is preliminary data.</text>
</comment>
<dbReference type="EMBL" id="JAAGLI010000447">
    <property type="protein sequence ID" value="NEA24335.1"/>
    <property type="molecule type" value="Genomic_DNA"/>
</dbReference>
<dbReference type="AlphaFoldDB" id="A0A6L9QGD1"/>
<evidence type="ECO:0000313" key="4">
    <source>
        <dbReference type="Proteomes" id="UP000475532"/>
    </source>
</evidence>
<keyword evidence="1" id="KW-0862">Zinc</keyword>
<dbReference type="InterPro" id="IPR007527">
    <property type="entry name" value="Znf_SWIM"/>
</dbReference>
<gene>
    <name evidence="3" type="ORF">G3I70_17825</name>
</gene>
<dbReference type="Proteomes" id="UP000475532">
    <property type="component" value="Unassembled WGS sequence"/>
</dbReference>
<name>A0A6L9QGD1_9ACTN</name>
<proteinExistence type="predicted"/>
<sequence>MTGPATRADLLSLTPDALAALANRGLVKRAAKDLDAGGGPAITAAPDGGIAGTFPDGTETCLPAGAGLEAATCSCAATGTCRHRICLVLAYQRTAAPAAEPDAEPEAEPEAPGAA</sequence>
<evidence type="ECO:0000259" key="2">
    <source>
        <dbReference type="PROSITE" id="PS50966"/>
    </source>
</evidence>
<evidence type="ECO:0000256" key="1">
    <source>
        <dbReference type="PROSITE-ProRule" id="PRU00325"/>
    </source>
</evidence>